<dbReference type="RefSeq" id="WP_344974784.1">
    <property type="nucleotide sequence ID" value="NZ_BAABDD010000026.1"/>
</dbReference>
<dbReference type="EMBL" id="BAABDD010000026">
    <property type="protein sequence ID" value="GAA3758092.1"/>
    <property type="molecule type" value="Genomic_DNA"/>
</dbReference>
<reference evidence="4" key="1">
    <citation type="journal article" date="2019" name="Int. J. Syst. Evol. Microbiol.">
        <title>The Global Catalogue of Microorganisms (GCM) 10K type strain sequencing project: providing services to taxonomists for standard genome sequencing and annotation.</title>
        <authorList>
            <consortium name="The Broad Institute Genomics Platform"/>
            <consortium name="The Broad Institute Genome Sequencing Center for Infectious Disease"/>
            <person name="Wu L."/>
            <person name="Ma J."/>
        </authorList>
    </citation>
    <scope>NUCLEOTIDE SEQUENCE [LARGE SCALE GENOMIC DNA]</scope>
    <source>
        <strain evidence="4">JCM 17137</strain>
    </source>
</reference>
<feature type="chain" id="PRO_5047477289" evidence="1">
    <location>
        <begin position="23"/>
        <end position="304"/>
    </location>
</feature>
<feature type="signal peptide" evidence="1">
    <location>
        <begin position="1"/>
        <end position="22"/>
    </location>
</feature>
<keyword evidence="1" id="KW-0732">Signal</keyword>
<evidence type="ECO:0000259" key="2">
    <source>
        <dbReference type="Pfam" id="PF04069"/>
    </source>
</evidence>
<dbReference type="Pfam" id="PF04069">
    <property type="entry name" value="OpuAC"/>
    <property type="match status" value="1"/>
</dbReference>
<sequence length="304" mass="32113">MRSPRRLAAATALLPLILTACGSSDPYEEGGGGGSADPSQEAVVVGSANFPESTLLGNIYAEAMRAQGVPVRTQFNIGSREVYFHQIQEGELSVFPEYNGAVLFHLDPEATTGDTEATNATIEQQLPDSLAILDSAQAQSKDSLTVTAETAQRHDLAAIPDLADVAGDMVLGAPAEFETRPQGVPGLSETYGLTFAEFRSLDSSLVAQALSDGDIQAGNLFTTSPAFAVNDFVVLEDPENLFGVQNVTPLIHSDSVDDTARDALNAVSAELTTQALVDLNQRVSVDHEDPDHVATDWLESVGLV</sequence>
<evidence type="ECO:0000256" key="1">
    <source>
        <dbReference type="SAM" id="SignalP"/>
    </source>
</evidence>
<dbReference type="CDD" id="cd13606">
    <property type="entry name" value="PBP2_ProX_like"/>
    <property type="match status" value="1"/>
</dbReference>
<proteinExistence type="predicted"/>
<keyword evidence="4" id="KW-1185">Reference proteome</keyword>
<dbReference type="Gene3D" id="3.40.190.10">
    <property type="entry name" value="Periplasmic binding protein-like II"/>
    <property type="match status" value="1"/>
</dbReference>
<name>A0ABP7G8S7_9ACTN</name>
<gene>
    <name evidence="3" type="ORF">GCM10022402_40310</name>
</gene>
<dbReference type="SUPFAM" id="SSF53850">
    <property type="entry name" value="Periplasmic binding protein-like II"/>
    <property type="match status" value="1"/>
</dbReference>
<accession>A0ABP7G8S7</accession>
<dbReference type="InterPro" id="IPR007210">
    <property type="entry name" value="ABC_Gly_betaine_transp_sub-bd"/>
</dbReference>
<dbReference type="Proteomes" id="UP001500908">
    <property type="component" value="Unassembled WGS sequence"/>
</dbReference>
<evidence type="ECO:0000313" key="4">
    <source>
        <dbReference type="Proteomes" id="UP001500908"/>
    </source>
</evidence>
<dbReference type="Gene3D" id="3.40.190.120">
    <property type="entry name" value="Osmoprotection protein (prox), domain 2"/>
    <property type="match status" value="1"/>
</dbReference>
<organism evidence="3 4">
    <name type="scientific">Salinactinospora qingdaonensis</name>
    <dbReference type="NCBI Taxonomy" id="702744"/>
    <lineage>
        <taxon>Bacteria</taxon>
        <taxon>Bacillati</taxon>
        <taxon>Actinomycetota</taxon>
        <taxon>Actinomycetes</taxon>
        <taxon>Streptosporangiales</taxon>
        <taxon>Nocardiopsidaceae</taxon>
        <taxon>Salinactinospora</taxon>
    </lineage>
</organism>
<dbReference type="PROSITE" id="PS51257">
    <property type="entry name" value="PROKAR_LIPOPROTEIN"/>
    <property type="match status" value="1"/>
</dbReference>
<feature type="domain" description="ABC-type glycine betaine transport system substrate-binding" evidence="2">
    <location>
        <begin position="42"/>
        <end position="299"/>
    </location>
</feature>
<comment type="caution">
    <text evidence="3">The sequence shown here is derived from an EMBL/GenBank/DDBJ whole genome shotgun (WGS) entry which is preliminary data.</text>
</comment>
<evidence type="ECO:0000313" key="3">
    <source>
        <dbReference type="EMBL" id="GAA3758092.1"/>
    </source>
</evidence>
<protein>
    <submittedName>
        <fullName evidence="3">ABC transporter substrate-binding protein</fullName>
    </submittedName>
</protein>